<dbReference type="AlphaFoldDB" id="A0A383TYP8"/>
<keyword evidence="2" id="KW-1185">Reference proteome</keyword>
<accession>A0A383TYP8</accession>
<protein>
    <submittedName>
        <fullName evidence="1">37-kD nucleoid-associated bacterial protein</fullName>
    </submittedName>
</protein>
<dbReference type="GO" id="GO:0009295">
    <property type="term" value="C:nucleoid"/>
    <property type="evidence" value="ECO:0007669"/>
    <property type="project" value="InterPro"/>
</dbReference>
<gene>
    <name evidence="1" type="ORF">SAMEA104719789_00759</name>
</gene>
<evidence type="ECO:0000313" key="1">
    <source>
        <dbReference type="EMBL" id="SZD72319.1"/>
    </source>
</evidence>
<reference evidence="1 2" key="1">
    <citation type="submission" date="2018-09" db="EMBL/GenBank/DDBJ databases">
        <authorList>
            <consortium name="Pathogen Informatics"/>
        </authorList>
    </citation>
    <scope>NUCLEOTIDE SEQUENCE [LARGE SCALE GENOMIC DNA]</scope>
    <source>
        <strain evidence="1 2">OH-22767</strain>
    </source>
</reference>
<dbReference type="EMBL" id="UNSC01000003">
    <property type="protein sequence ID" value="SZD72319.1"/>
    <property type="molecule type" value="Genomic_DNA"/>
</dbReference>
<dbReference type="OrthoDB" id="9153118at2"/>
<sequence>MENIFRLDQLSVHYVGNKHKDESLILSDTPILHEEELFSQLSAFFLKPFKREELFHLFHENSLEFNEVHQITKAIFSEPEKLHLYARDLATHLYQNCAHPKIKGGEFFVAYFPKASILGEDCAAIGLFKTENKETFFQVENQEHDFNISVQKGIYFNKLDKACLIYNTQEENGFLTEVVDKTNQNMEALYWVDDFLQVRPCENSYFSTESTMTLYKNFVDERLPEEFDVNKIDQADLLNKSMDFFNENEVFESKLFHQQVLQQPELIESFEAYKLEYESDRNITLQENFGIHPSAVKKQKRVYKSVIKLDKNFHIYVHGDRSKIIKDEDSQGKFYKIYFQEEN</sequence>
<evidence type="ECO:0000313" key="2">
    <source>
        <dbReference type="Proteomes" id="UP000262142"/>
    </source>
</evidence>
<proteinExistence type="predicted"/>
<name>A0A383TYP8_9FLAO</name>
<dbReference type="RefSeq" id="WP_119057684.1">
    <property type="nucleotide sequence ID" value="NZ_UNSC01000003.1"/>
</dbReference>
<organism evidence="1 2">
    <name type="scientific">Candidatus Ornithobacterium hominis</name>
    <dbReference type="NCBI Taxonomy" id="2497989"/>
    <lineage>
        <taxon>Bacteria</taxon>
        <taxon>Pseudomonadati</taxon>
        <taxon>Bacteroidota</taxon>
        <taxon>Flavobacteriia</taxon>
        <taxon>Flavobacteriales</taxon>
        <taxon>Weeksellaceae</taxon>
        <taxon>Ornithobacterium</taxon>
    </lineage>
</organism>
<dbReference type="Proteomes" id="UP000262142">
    <property type="component" value="Unassembled WGS sequence"/>
</dbReference>